<dbReference type="InterPro" id="IPR021741">
    <property type="entry name" value="DUF3311"/>
</dbReference>
<feature type="transmembrane region" description="Helical" evidence="2">
    <location>
        <begin position="15"/>
        <end position="32"/>
    </location>
</feature>
<dbReference type="OrthoDB" id="123261at2"/>
<feature type="transmembrane region" description="Helical" evidence="2">
    <location>
        <begin position="44"/>
        <end position="66"/>
    </location>
</feature>
<accession>A0A3N1GGI3</accession>
<evidence type="ECO:0000256" key="2">
    <source>
        <dbReference type="SAM" id="Phobius"/>
    </source>
</evidence>
<gene>
    <name evidence="3" type="ORF">EDD30_2176</name>
</gene>
<keyword evidence="2" id="KW-0472">Membrane</keyword>
<keyword evidence="2" id="KW-1133">Transmembrane helix</keyword>
<organism evidence="3 4">
    <name type="scientific">Couchioplanes caeruleus</name>
    <dbReference type="NCBI Taxonomy" id="56438"/>
    <lineage>
        <taxon>Bacteria</taxon>
        <taxon>Bacillati</taxon>
        <taxon>Actinomycetota</taxon>
        <taxon>Actinomycetes</taxon>
        <taxon>Micromonosporales</taxon>
        <taxon>Micromonosporaceae</taxon>
        <taxon>Couchioplanes</taxon>
    </lineage>
</organism>
<comment type="caution">
    <text evidence="3">The sequence shown here is derived from an EMBL/GenBank/DDBJ whole genome shotgun (WGS) entry which is preliminary data.</text>
</comment>
<dbReference type="Proteomes" id="UP000271683">
    <property type="component" value="Unassembled WGS sequence"/>
</dbReference>
<dbReference type="AlphaFoldDB" id="A0A3N1GGI3"/>
<proteinExistence type="predicted"/>
<evidence type="ECO:0000313" key="4">
    <source>
        <dbReference type="Proteomes" id="UP000271683"/>
    </source>
</evidence>
<feature type="region of interest" description="Disordered" evidence="1">
    <location>
        <begin position="69"/>
        <end position="126"/>
    </location>
</feature>
<reference evidence="3 4" key="1">
    <citation type="submission" date="2018-11" db="EMBL/GenBank/DDBJ databases">
        <title>Sequencing the genomes of 1000 actinobacteria strains.</title>
        <authorList>
            <person name="Klenk H.-P."/>
        </authorList>
    </citation>
    <scope>NUCLEOTIDE SEQUENCE [LARGE SCALE GENOMIC DNA]</scope>
    <source>
        <strain evidence="3 4">DSM 43634</strain>
    </source>
</reference>
<name>A0A3N1GGI3_9ACTN</name>
<keyword evidence="2" id="KW-0812">Transmembrane</keyword>
<dbReference type="EMBL" id="RJKL01000001">
    <property type="protein sequence ID" value="ROP29383.1"/>
    <property type="molecule type" value="Genomic_DNA"/>
</dbReference>
<evidence type="ECO:0000256" key="1">
    <source>
        <dbReference type="SAM" id="MobiDB-lite"/>
    </source>
</evidence>
<dbReference type="Pfam" id="PF11755">
    <property type="entry name" value="DUF3311"/>
    <property type="match status" value="1"/>
</dbReference>
<sequence length="126" mass="12701">MTESVRSGRSDRSPWNWLLVVPIVVPLLTPLYNRDEPRLLGFPMFYWLQLAFILLGVATTSAVYLATRRPAPRSAASTDDASAAGVSATGASATGASATGASATGASATGASAGDASAADGEGAGR</sequence>
<protein>
    <submittedName>
        <fullName evidence="3">Uncharacterized protein DUF3311</fullName>
    </submittedName>
</protein>
<evidence type="ECO:0000313" key="3">
    <source>
        <dbReference type="EMBL" id="ROP29383.1"/>
    </source>
</evidence>